<dbReference type="OrthoDB" id="8525727at2"/>
<feature type="domain" description="Flavin reductase like" evidence="3">
    <location>
        <begin position="14"/>
        <end position="160"/>
    </location>
</feature>
<accession>A0A1I9YT48</accession>
<dbReference type="RefSeq" id="WP_034478424.1">
    <property type="nucleotide sequence ID" value="NZ_CP017562.2"/>
</dbReference>
<reference evidence="4" key="1">
    <citation type="submission" date="2016-09" db="EMBL/GenBank/DDBJ databases">
        <title>The Complete Genome of Burkholderia sprentiae wsm5005.</title>
        <authorList>
            <person name="De Meyer S."/>
            <person name="Wang P."/>
            <person name="Terpolilli J."/>
        </authorList>
    </citation>
    <scope>NUCLEOTIDE SEQUENCE [LARGE SCALE GENOMIC DNA]</scope>
    <source>
        <strain evidence="4">WSM5005</strain>
    </source>
</reference>
<dbReference type="InterPro" id="IPR050268">
    <property type="entry name" value="NADH-dep_flavin_reductase"/>
</dbReference>
<name>A0A1I9YT48_9BURK</name>
<keyword evidence="5" id="KW-1185">Reference proteome</keyword>
<dbReference type="InterPro" id="IPR012349">
    <property type="entry name" value="Split_barrel_FMN-bd"/>
</dbReference>
<evidence type="ECO:0000256" key="1">
    <source>
        <dbReference type="ARBA" id="ARBA00008898"/>
    </source>
</evidence>
<keyword evidence="2" id="KW-0560">Oxidoreductase</keyword>
<sequence>MQTIDSKANFQQAMSLFAAGVTVITAMHDAKPVGLIATSVCSLSDDPPSVIVCVNKCASSHDAILGAGSFAVNLLSTAHCGLVDTFRKFKGKDRFAGNKWSSLATGAPILPDATVALDCEISDRHDGFTHSIIVGVIREIAFNETVDAGCLLWHERGFARSAPLSI</sequence>
<protein>
    <submittedName>
        <fullName evidence="4">Flavin reductase family protein</fullName>
    </submittedName>
</protein>
<dbReference type="InterPro" id="IPR002563">
    <property type="entry name" value="Flavin_Rdtase-like_dom"/>
</dbReference>
<gene>
    <name evidence="4" type="ORF">BJG93_27660</name>
</gene>
<dbReference type="GO" id="GO:0042602">
    <property type="term" value="F:riboflavin reductase (NADPH) activity"/>
    <property type="evidence" value="ECO:0007669"/>
    <property type="project" value="TreeGrafter"/>
</dbReference>
<dbReference type="GO" id="GO:0010181">
    <property type="term" value="F:FMN binding"/>
    <property type="evidence" value="ECO:0007669"/>
    <property type="project" value="InterPro"/>
</dbReference>
<proteinExistence type="inferred from homology"/>
<dbReference type="EMBL" id="CP017562">
    <property type="protein sequence ID" value="APA89372.1"/>
    <property type="molecule type" value="Genomic_DNA"/>
</dbReference>
<dbReference type="Pfam" id="PF01613">
    <property type="entry name" value="Flavin_Reduct"/>
    <property type="match status" value="1"/>
</dbReference>
<dbReference type="STRING" id="754502.BJG93_27660"/>
<dbReference type="Proteomes" id="UP000179860">
    <property type="component" value="Chromosome 2"/>
</dbReference>
<comment type="similarity">
    <text evidence="1">Belongs to the non-flavoprotein flavin reductase family.</text>
</comment>
<evidence type="ECO:0000313" key="5">
    <source>
        <dbReference type="Proteomes" id="UP000179860"/>
    </source>
</evidence>
<dbReference type="PANTHER" id="PTHR30466:SF11">
    <property type="entry name" value="FLAVIN-DEPENDENT MONOOXYGENASE, REDUCTASE SUBUNIT HSAB"/>
    <property type="match status" value="1"/>
</dbReference>
<organism evidence="4 5">
    <name type="scientific">Paraburkholderia sprentiae WSM5005</name>
    <dbReference type="NCBI Taxonomy" id="754502"/>
    <lineage>
        <taxon>Bacteria</taxon>
        <taxon>Pseudomonadati</taxon>
        <taxon>Pseudomonadota</taxon>
        <taxon>Betaproteobacteria</taxon>
        <taxon>Burkholderiales</taxon>
        <taxon>Burkholderiaceae</taxon>
        <taxon>Paraburkholderia</taxon>
    </lineage>
</organism>
<dbReference type="KEGG" id="pspw:BJG93_27660"/>
<dbReference type="AlphaFoldDB" id="A0A1I9YT48"/>
<dbReference type="Gene3D" id="2.30.110.10">
    <property type="entry name" value="Electron Transport, Fmn-binding Protein, Chain A"/>
    <property type="match status" value="1"/>
</dbReference>
<reference evidence="4" key="2">
    <citation type="submission" date="2021-06" db="EMBL/GenBank/DDBJ databases">
        <authorList>
            <person name="Rogers T.H."/>
            <person name="Ramsay J.P."/>
            <person name="Wang P."/>
            <person name="Terpolilli J."/>
        </authorList>
    </citation>
    <scope>NUCLEOTIDE SEQUENCE</scope>
    <source>
        <strain evidence="4">WSM5005</strain>
    </source>
</reference>
<evidence type="ECO:0000313" key="4">
    <source>
        <dbReference type="EMBL" id="APA89372.1"/>
    </source>
</evidence>
<dbReference type="SUPFAM" id="SSF50475">
    <property type="entry name" value="FMN-binding split barrel"/>
    <property type="match status" value="1"/>
</dbReference>
<evidence type="ECO:0000259" key="3">
    <source>
        <dbReference type="SMART" id="SM00903"/>
    </source>
</evidence>
<dbReference type="SMART" id="SM00903">
    <property type="entry name" value="Flavin_Reduct"/>
    <property type="match status" value="1"/>
</dbReference>
<evidence type="ECO:0000256" key="2">
    <source>
        <dbReference type="ARBA" id="ARBA00023002"/>
    </source>
</evidence>
<dbReference type="PANTHER" id="PTHR30466">
    <property type="entry name" value="FLAVIN REDUCTASE"/>
    <property type="match status" value="1"/>
</dbReference>